<evidence type="ECO:0000256" key="2">
    <source>
        <dbReference type="ARBA" id="ARBA00005263"/>
    </source>
</evidence>
<keyword evidence="8" id="KW-1185">Reference proteome</keyword>
<accession>A0A914Z3T2</accession>
<comment type="similarity">
    <text evidence="2 6">Belongs to the clathrin light chain family.</text>
</comment>
<dbReference type="GO" id="GO:0006886">
    <property type="term" value="P:intracellular protein transport"/>
    <property type="evidence" value="ECO:0007669"/>
    <property type="project" value="InterPro"/>
</dbReference>
<reference evidence="9" key="1">
    <citation type="submission" date="2022-11" db="UniProtKB">
        <authorList>
            <consortium name="WormBaseParasite"/>
        </authorList>
    </citation>
    <scope>IDENTIFICATION</scope>
</reference>
<dbReference type="GO" id="GO:0030130">
    <property type="term" value="C:clathrin coat of trans-Golgi network vesicle"/>
    <property type="evidence" value="ECO:0007669"/>
    <property type="project" value="InterPro"/>
</dbReference>
<dbReference type="GO" id="GO:0032050">
    <property type="term" value="F:clathrin heavy chain binding"/>
    <property type="evidence" value="ECO:0007669"/>
    <property type="project" value="TreeGrafter"/>
</dbReference>
<evidence type="ECO:0000256" key="4">
    <source>
        <dbReference type="ARBA" id="ARBA00023176"/>
    </source>
</evidence>
<sequence>MMNVTVIVEQQQQQPAAAAADIPQIEVAPFQANGIVNGNNDSGVDLAAFVESNHATPIITNGRSISPSASERSDGEPIFQAKPEVEPDSVTRWRKEYEDKLTKLDSEEQKIMKDLKEQAKKELADFEKRRASDLEQRKKVNREKQVEFLKNVEKASAGVLWQRIAKVVENDERTPKNPIDTDRMRQLLLQCKDGGPKPVNGTN</sequence>
<name>A0A914Z3T2_9BILA</name>
<evidence type="ECO:0000256" key="7">
    <source>
        <dbReference type="SAM" id="Coils"/>
    </source>
</evidence>
<evidence type="ECO:0000256" key="5">
    <source>
        <dbReference type="ARBA" id="ARBA00023329"/>
    </source>
</evidence>
<proteinExistence type="inferred from homology"/>
<dbReference type="GO" id="GO:0005198">
    <property type="term" value="F:structural molecule activity"/>
    <property type="evidence" value="ECO:0007669"/>
    <property type="project" value="InterPro"/>
</dbReference>
<evidence type="ECO:0000313" key="8">
    <source>
        <dbReference type="Proteomes" id="UP000887577"/>
    </source>
</evidence>
<evidence type="ECO:0000313" key="9">
    <source>
        <dbReference type="WBParaSite" id="PSU_v2.g6669.t1"/>
    </source>
</evidence>
<dbReference type="Proteomes" id="UP000887577">
    <property type="component" value="Unplaced"/>
</dbReference>
<comment type="function">
    <text evidence="6">Clathrin is the major protein of the polyhedral coat of coated pits and vesicles.</text>
</comment>
<dbReference type="AlphaFoldDB" id="A0A914Z3T2"/>
<comment type="subcellular location">
    <subcellularLocation>
        <location evidence="1 6">Cytoplasmic vesicle membrane</location>
        <topology evidence="1 6">Peripheral membrane protein</topology>
        <orientation evidence="1 6">Cytoplasmic side</orientation>
    </subcellularLocation>
    <subcellularLocation>
        <location evidence="6">Membrane</location>
        <location evidence="6">Coated pit</location>
        <topology evidence="6">Peripheral membrane protein</topology>
        <orientation evidence="6">Cytoplasmic side</orientation>
    </subcellularLocation>
    <text evidence="6">Cytoplasmic face of coated pits and vesicles.</text>
</comment>
<protein>
    <recommendedName>
        <fullName evidence="6">Clathrin light chain</fullName>
    </recommendedName>
</protein>
<evidence type="ECO:0000256" key="3">
    <source>
        <dbReference type="ARBA" id="ARBA00023136"/>
    </source>
</evidence>
<evidence type="ECO:0000256" key="6">
    <source>
        <dbReference type="RuleBase" id="RU363137"/>
    </source>
</evidence>
<dbReference type="GO" id="GO:0030132">
    <property type="term" value="C:clathrin coat of coated pit"/>
    <property type="evidence" value="ECO:0007669"/>
    <property type="project" value="InterPro"/>
</dbReference>
<dbReference type="GO" id="GO:0072583">
    <property type="term" value="P:clathrin-dependent endocytosis"/>
    <property type="evidence" value="ECO:0007669"/>
    <property type="project" value="TreeGrafter"/>
</dbReference>
<dbReference type="PANTHER" id="PTHR10639:SF7">
    <property type="entry name" value="CLATHRIN LIGHT CHAIN"/>
    <property type="match status" value="1"/>
</dbReference>
<keyword evidence="4 6" id="KW-0168">Coated pit</keyword>
<dbReference type="Pfam" id="PF01086">
    <property type="entry name" value="Clathrin_lg_ch"/>
    <property type="match status" value="1"/>
</dbReference>
<dbReference type="WBParaSite" id="PSU_v2.g6669.t1">
    <property type="protein sequence ID" value="PSU_v2.g6669.t1"/>
    <property type="gene ID" value="PSU_v2.g6669"/>
</dbReference>
<dbReference type="PANTHER" id="PTHR10639">
    <property type="entry name" value="CLATHRIN LIGHT CHAIN"/>
    <property type="match status" value="1"/>
</dbReference>
<feature type="coiled-coil region" evidence="7">
    <location>
        <begin position="90"/>
        <end position="136"/>
    </location>
</feature>
<dbReference type="InterPro" id="IPR000996">
    <property type="entry name" value="Clathrin_L-chain"/>
</dbReference>
<keyword evidence="7" id="KW-0175">Coiled coil</keyword>
<keyword evidence="5 6" id="KW-0968">Cytoplasmic vesicle</keyword>
<evidence type="ECO:0000256" key="1">
    <source>
        <dbReference type="ARBA" id="ARBA00004180"/>
    </source>
</evidence>
<keyword evidence="3 6" id="KW-0472">Membrane</keyword>
<organism evidence="8 9">
    <name type="scientific">Panagrolaimus superbus</name>
    <dbReference type="NCBI Taxonomy" id="310955"/>
    <lineage>
        <taxon>Eukaryota</taxon>
        <taxon>Metazoa</taxon>
        <taxon>Ecdysozoa</taxon>
        <taxon>Nematoda</taxon>
        <taxon>Chromadorea</taxon>
        <taxon>Rhabditida</taxon>
        <taxon>Tylenchina</taxon>
        <taxon>Panagrolaimomorpha</taxon>
        <taxon>Panagrolaimoidea</taxon>
        <taxon>Panagrolaimidae</taxon>
        <taxon>Panagrolaimus</taxon>
    </lineage>
</organism>